<dbReference type="AlphaFoldDB" id="A0A836CIV5"/>
<protein>
    <submittedName>
        <fullName evidence="2">Uncharacterized protein</fullName>
    </submittedName>
</protein>
<dbReference type="EMBL" id="JAFCMP010000101">
    <property type="protein sequence ID" value="KAG5186893.1"/>
    <property type="molecule type" value="Genomic_DNA"/>
</dbReference>
<feature type="compositionally biased region" description="Basic residues" evidence="1">
    <location>
        <begin position="146"/>
        <end position="161"/>
    </location>
</feature>
<proteinExistence type="predicted"/>
<accession>A0A836CIV5</accession>
<reference evidence="2" key="1">
    <citation type="submission" date="2021-02" db="EMBL/GenBank/DDBJ databases">
        <title>First Annotated Genome of the Yellow-green Alga Tribonema minus.</title>
        <authorList>
            <person name="Mahan K.M."/>
        </authorList>
    </citation>
    <scope>NUCLEOTIDE SEQUENCE</scope>
    <source>
        <strain evidence="2">UTEX B ZZ1240</strain>
    </source>
</reference>
<organism evidence="2 3">
    <name type="scientific">Tribonema minus</name>
    <dbReference type="NCBI Taxonomy" id="303371"/>
    <lineage>
        <taxon>Eukaryota</taxon>
        <taxon>Sar</taxon>
        <taxon>Stramenopiles</taxon>
        <taxon>Ochrophyta</taxon>
        <taxon>PX clade</taxon>
        <taxon>Xanthophyceae</taxon>
        <taxon>Tribonematales</taxon>
        <taxon>Tribonemataceae</taxon>
        <taxon>Tribonema</taxon>
    </lineage>
</organism>
<comment type="caution">
    <text evidence="2">The sequence shown here is derived from an EMBL/GenBank/DDBJ whole genome shotgun (WGS) entry which is preliminary data.</text>
</comment>
<gene>
    <name evidence="2" type="ORF">JKP88DRAFT_218757</name>
</gene>
<feature type="region of interest" description="Disordered" evidence="1">
    <location>
        <begin position="62"/>
        <end position="178"/>
    </location>
</feature>
<sequence length="271" mass="29455">MPCRGVKAVAKEAEPSNAPSELNPYDLVEELWVDLEAMSLQERDSFEAVEADIVSKLAGLDISGVANPTGGDDDVADGTDNEGNADLTGADKAIVEGQPDTAAEGAMGQKERPSKGVRVTRSAALRDRMDTPDAEFNVGVSTATKPKLRSRNSRKSHKRSQQPRERPPKPMGVAKDKDNDEFYVSQLQAVIGGKRIMVVVKGPRTKRQAAYVRAVLGALFDGRPQHVIMGGDFNLWGMDYCHQLIWAQCKEQLRAKLVTASLRSPCAPSVR</sequence>
<feature type="compositionally biased region" description="Basic and acidic residues" evidence="1">
    <location>
        <begin position="162"/>
        <end position="178"/>
    </location>
</feature>
<evidence type="ECO:0000313" key="2">
    <source>
        <dbReference type="EMBL" id="KAG5186893.1"/>
    </source>
</evidence>
<evidence type="ECO:0000313" key="3">
    <source>
        <dbReference type="Proteomes" id="UP000664859"/>
    </source>
</evidence>
<dbReference type="Proteomes" id="UP000664859">
    <property type="component" value="Unassembled WGS sequence"/>
</dbReference>
<feature type="compositionally biased region" description="Acidic residues" evidence="1">
    <location>
        <begin position="71"/>
        <end position="80"/>
    </location>
</feature>
<name>A0A836CIV5_9STRA</name>
<feature type="region of interest" description="Disordered" evidence="1">
    <location>
        <begin position="1"/>
        <end position="22"/>
    </location>
</feature>
<evidence type="ECO:0000256" key="1">
    <source>
        <dbReference type="SAM" id="MobiDB-lite"/>
    </source>
</evidence>
<keyword evidence="3" id="KW-1185">Reference proteome</keyword>